<evidence type="ECO:0000313" key="2">
    <source>
        <dbReference type="EMBL" id="MBC5667902.1"/>
    </source>
</evidence>
<sequence length="291" mass="30862">MKRLAKKFAASVLALTLVIAMGTTCFAATWGSYFVATEGWYEGAEGKLTSNKASGFTAAIDSVGWMGVWGAQVYIDGAKSGNAKNINVKKGQTYTLSFTIKATNITKFAYVKVATGDTLAYSTWVKIPANKTVKVNKTFKAKANANSVYFGLGGDIGDREGVSEDGDATTRYQVFRKQFKQEPADGLAVDANGDYSSSTLITVSKFTLVQQPKIKSVKSTKKGKVTVKFAKAAGASKYKVKVGRKVTTTKKTTVTVKAKAGKKVSVQVAAVAKSSGVAGAYSAKKTVKVKK</sequence>
<dbReference type="Gene3D" id="2.60.120.260">
    <property type="entry name" value="Galactose-binding domain-like"/>
    <property type="match status" value="1"/>
</dbReference>
<accession>A0ABR7F3Z7</accession>
<dbReference type="EMBL" id="JACOOZ010000005">
    <property type="protein sequence ID" value="MBC5667902.1"/>
    <property type="molecule type" value="Genomic_DNA"/>
</dbReference>
<keyword evidence="1" id="KW-0732">Signal</keyword>
<feature type="chain" id="PRO_5047091391" description="CBM-cenC domain-containing protein" evidence="1">
    <location>
        <begin position="28"/>
        <end position="291"/>
    </location>
</feature>
<dbReference type="Proteomes" id="UP000597877">
    <property type="component" value="Unassembled WGS sequence"/>
</dbReference>
<proteinExistence type="predicted"/>
<protein>
    <recommendedName>
        <fullName evidence="4">CBM-cenC domain-containing protein</fullName>
    </recommendedName>
</protein>
<feature type="signal peptide" evidence="1">
    <location>
        <begin position="1"/>
        <end position="27"/>
    </location>
</feature>
<comment type="caution">
    <text evidence="2">The sequence shown here is derived from an EMBL/GenBank/DDBJ whole genome shotgun (WGS) entry which is preliminary data.</text>
</comment>
<evidence type="ECO:0000256" key="1">
    <source>
        <dbReference type="SAM" id="SignalP"/>
    </source>
</evidence>
<evidence type="ECO:0008006" key="4">
    <source>
        <dbReference type="Google" id="ProtNLM"/>
    </source>
</evidence>
<dbReference type="InterPro" id="IPR008979">
    <property type="entry name" value="Galactose-bd-like_sf"/>
</dbReference>
<keyword evidence="3" id="KW-1185">Reference proteome</keyword>
<gene>
    <name evidence="2" type="ORF">H8S00_07915</name>
</gene>
<organism evidence="2 3">
    <name type="scientific">Eubacterium segne</name>
    <dbReference type="NCBI Taxonomy" id="2763045"/>
    <lineage>
        <taxon>Bacteria</taxon>
        <taxon>Bacillati</taxon>
        <taxon>Bacillota</taxon>
        <taxon>Clostridia</taxon>
        <taxon>Eubacteriales</taxon>
        <taxon>Eubacteriaceae</taxon>
        <taxon>Eubacterium</taxon>
    </lineage>
</organism>
<dbReference type="RefSeq" id="WP_118588689.1">
    <property type="nucleotide sequence ID" value="NZ_JACOOZ010000005.1"/>
</dbReference>
<reference evidence="2 3" key="1">
    <citation type="submission" date="2020-08" db="EMBL/GenBank/DDBJ databases">
        <title>Genome public.</title>
        <authorList>
            <person name="Liu C."/>
            <person name="Sun Q."/>
        </authorList>
    </citation>
    <scope>NUCLEOTIDE SEQUENCE [LARGE SCALE GENOMIC DNA]</scope>
    <source>
        <strain evidence="2 3">BX4</strain>
    </source>
</reference>
<evidence type="ECO:0000313" key="3">
    <source>
        <dbReference type="Proteomes" id="UP000597877"/>
    </source>
</evidence>
<dbReference type="SUPFAM" id="SSF49785">
    <property type="entry name" value="Galactose-binding domain-like"/>
    <property type="match status" value="1"/>
</dbReference>
<name>A0ABR7F3Z7_9FIRM</name>